<dbReference type="EMBL" id="QJNS01000179">
    <property type="protein sequence ID" value="RYO83842.1"/>
    <property type="molecule type" value="Genomic_DNA"/>
</dbReference>
<evidence type="ECO:0000256" key="6">
    <source>
        <dbReference type="SAM" id="SignalP"/>
    </source>
</evidence>
<keyword evidence="2 6" id="KW-0732">Signal</keyword>
<dbReference type="InterPro" id="IPR017850">
    <property type="entry name" value="Alkaline_phosphatase_core_sf"/>
</dbReference>
<sequence length="609" mass="68784">MAWARHFALIWLLPLIRQALANNGNQAQVPLYGGATQDAPSSSLKRPNIVFILTDDQDLQLHSLDYMPFVKRHLLDRGTFYKRHFCTTALCCPSRVSLWTGKAAHNTNVTDVKPPYGGYPKFVSQGLNEKYLPIWLQNAGYNTYYTGKLFNAHTTENYHSPFPAGWTGSDFLLDPFTYSYLNSSYQRNRDPPISHEGEYSVDVLAEKTYGFLDDAVSSGKPFFLGVAPVAPHGNKVADLSTLEDASTASGAPKVHFLAPVAAERHKDLFQNAKVPRTKNFNPDEPSGANWIRTLSIQTKENVDYNDHFYRQRLRALQSVDELVDGVVSRLEGYGILENTFIIYTSDNGYHIGQHRLPPGKECGYEEDINVPLIVRGPGVPRNLVTEVVTTHTDLAPTILDITGVTQPRDITFDGEKIPLTKDGIEQAAHSRHEHVNIEYWGFALAEGRRFPGNEFYWANNTYKALRVASDTWNLYYSVWCNGEHELYDLKTDPGQLRNLLSAEESPQPHNGLQGFPREKVAARLDSLLLVLKSCQGRTCNQPWKALHPAGNVNKLDDALSSRFDHFYQQKQKRIKFDHCENGYILSAEGPQFEDDGLLYRDGAKWSEWV</sequence>
<dbReference type="Gene3D" id="3.40.720.10">
    <property type="entry name" value="Alkaline Phosphatase, subunit A"/>
    <property type="match status" value="1"/>
</dbReference>
<dbReference type="CDD" id="cd16147">
    <property type="entry name" value="G6S"/>
    <property type="match status" value="1"/>
</dbReference>
<dbReference type="Pfam" id="PF00884">
    <property type="entry name" value="Sulfatase"/>
    <property type="match status" value="1"/>
</dbReference>
<evidence type="ECO:0000256" key="3">
    <source>
        <dbReference type="ARBA" id="ARBA00022801"/>
    </source>
</evidence>
<dbReference type="PANTHER" id="PTHR43108">
    <property type="entry name" value="N-ACETYLGLUCOSAMINE-6-SULFATASE FAMILY MEMBER"/>
    <property type="match status" value="1"/>
</dbReference>
<dbReference type="PANTHER" id="PTHR43108:SF8">
    <property type="entry name" value="SD21168P"/>
    <property type="match status" value="1"/>
</dbReference>
<evidence type="ECO:0000256" key="4">
    <source>
        <dbReference type="ARBA" id="ARBA00023180"/>
    </source>
</evidence>
<protein>
    <recommendedName>
        <fullName evidence="5">Arylsulfatase</fullName>
        <shortName evidence="5">AS</shortName>
        <ecNumber evidence="5">3.1.6.1</ecNumber>
    </recommendedName>
    <alternativeName>
        <fullName evidence="5">Aryl-sulfate sulphohydrolase</fullName>
    </alternativeName>
</protein>
<keyword evidence="3 5" id="KW-0378">Hydrolase</keyword>
<proteinExistence type="inferred from homology"/>
<feature type="chain" id="PRO_5046170636" description="Arylsulfatase" evidence="6">
    <location>
        <begin position="22"/>
        <end position="609"/>
    </location>
</feature>
<accession>A0ABY0H3S7</accession>
<keyword evidence="9" id="KW-1185">Reference proteome</keyword>
<dbReference type="InterPro" id="IPR024607">
    <property type="entry name" value="Sulfatase_CS"/>
</dbReference>
<gene>
    <name evidence="8" type="ORF">DL762_005948</name>
</gene>
<dbReference type="InterPro" id="IPR012083">
    <property type="entry name" value="Arylsulfatase"/>
</dbReference>
<comment type="similarity">
    <text evidence="1 5">Belongs to the sulfatase family.</text>
</comment>
<dbReference type="SUPFAM" id="SSF53649">
    <property type="entry name" value="Alkaline phosphatase-like"/>
    <property type="match status" value="1"/>
</dbReference>
<evidence type="ECO:0000256" key="2">
    <source>
        <dbReference type="ARBA" id="ARBA00022729"/>
    </source>
</evidence>
<comment type="catalytic activity">
    <reaction evidence="5">
        <text>an aryl sulfate + H2O = a phenol + sulfate + H(+)</text>
        <dbReference type="Rhea" id="RHEA:17261"/>
        <dbReference type="ChEBI" id="CHEBI:15377"/>
        <dbReference type="ChEBI" id="CHEBI:15378"/>
        <dbReference type="ChEBI" id="CHEBI:16189"/>
        <dbReference type="ChEBI" id="CHEBI:33853"/>
        <dbReference type="ChEBI" id="CHEBI:140317"/>
        <dbReference type="EC" id="3.1.6.1"/>
    </reaction>
</comment>
<evidence type="ECO:0000259" key="7">
    <source>
        <dbReference type="Pfam" id="PF00884"/>
    </source>
</evidence>
<evidence type="ECO:0000313" key="8">
    <source>
        <dbReference type="EMBL" id="RYO83842.1"/>
    </source>
</evidence>
<evidence type="ECO:0000256" key="5">
    <source>
        <dbReference type="PIRNR" id="PIRNR000972"/>
    </source>
</evidence>
<dbReference type="PROSITE" id="PS00523">
    <property type="entry name" value="SULFATASE_1"/>
    <property type="match status" value="1"/>
</dbReference>
<dbReference type="EC" id="3.1.6.1" evidence="5"/>
<evidence type="ECO:0000313" key="9">
    <source>
        <dbReference type="Proteomes" id="UP000294003"/>
    </source>
</evidence>
<feature type="domain" description="Sulfatase N-terminal" evidence="7">
    <location>
        <begin position="47"/>
        <end position="404"/>
    </location>
</feature>
<feature type="signal peptide" evidence="6">
    <location>
        <begin position="1"/>
        <end position="21"/>
    </location>
</feature>
<organism evidence="8 9">
    <name type="scientific">Monosporascus cannonballus</name>
    <dbReference type="NCBI Taxonomy" id="155416"/>
    <lineage>
        <taxon>Eukaryota</taxon>
        <taxon>Fungi</taxon>
        <taxon>Dikarya</taxon>
        <taxon>Ascomycota</taxon>
        <taxon>Pezizomycotina</taxon>
        <taxon>Sordariomycetes</taxon>
        <taxon>Xylariomycetidae</taxon>
        <taxon>Xylariales</taxon>
        <taxon>Xylariales incertae sedis</taxon>
        <taxon>Monosporascus</taxon>
    </lineage>
</organism>
<dbReference type="PIRSF" id="PIRSF000972">
    <property type="entry name" value="Arylsulf_plant"/>
    <property type="match status" value="1"/>
</dbReference>
<dbReference type="Proteomes" id="UP000294003">
    <property type="component" value="Unassembled WGS sequence"/>
</dbReference>
<keyword evidence="4" id="KW-0325">Glycoprotein</keyword>
<evidence type="ECO:0000256" key="1">
    <source>
        <dbReference type="ARBA" id="ARBA00008779"/>
    </source>
</evidence>
<reference evidence="8 9" key="1">
    <citation type="submission" date="2018-06" db="EMBL/GenBank/DDBJ databases">
        <title>Complete Genomes of Monosporascus.</title>
        <authorList>
            <person name="Robinson A.J."/>
            <person name="Natvig D.O."/>
        </authorList>
    </citation>
    <scope>NUCLEOTIDE SEQUENCE [LARGE SCALE GENOMIC DNA]</scope>
    <source>
        <strain evidence="8 9">CBS 609.92</strain>
    </source>
</reference>
<name>A0ABY0H3S7_9PEZI</name>
<dbReference type="InterPro" id="IPR000917">
    <property type="entry name" value="Sulfatase_N"/>
</dbReference>
<comment type="caution">
    <text evidence="8">The sequence shown here is derived from an EMBL/GenBank/DDBJ whole genome shotgun (WGS) entry which is preliminary data.</text>
</comment>